<feature type="domain" description="Bacterial transcriptional activator" evidence="1">
    <location>
        <begin position="13"/>
        <end position="52"/>
    </location>
</feature>
<evidence type="ECO:0000313" key="3">
    <source>
        <dbReference type="Proteomes" id="UP000597656"/>
    </source>
</evidence>
<accession>A0ABQ2IA61</accession>
<reference evidence="3" key="1">
    <citation type="journal article" date="2019" name="Int. J. Syst. Evol. Microbiol.">
        <title>The Global Catalogue of Microorganisms (GCM) 10K type strain sequencing project: providing services to taxonomists for standard genome sequencing and annotation.</title>
        <authorList>
            <consortium name="The Broad Institute Genomics Platform"/>
            <consortium name="The Broad Institute Genome Sequencing Center for Infectious Disease"/>
            <person name="Wu L."/>
            <person name="Ma J."/>
        </authorList>
    </citation>
    <scope>NUCLEOTIDE SEQUENCE [LARGE SCALE GENOMIC DNA]</scope>
    <source>
        <strain evidence="3">CGMCC 4.7319</strain>
    </source>
</reference>
<name>A0ABQ2IA61_9PSEU</name>
<organism evidence="2 3">
    <name type="scientific">Lentzea pudingi</name>
    <dbReference type="NCBI Taxonomy" id="1789439"/>
    <lineage>
        <taxon>Bacteria</taxon>
        <taxon>Bacillati</taxon>
        <taxon>Actinomycetota</taxon>
        <taxon>Actinomycetes</taxon>
        <taxon>Pseudonocardiales</taxon>
        <taxon>Pseudonocardiaceae</taxon>
        <taxon>Lentzea</taxon>
    </lineage>
</organism>
<gene>
    <name evidence="2" type="ORF">GCM10011609_50210</name>
</gene>
<proteinExistence type="predicted"/>
<dbReference type="Pfam" id="PF03704">
    <property type="entry name" value="BTAD"/>
    <property type="match status" value="1"/>
</dbReference>
<dbReference type="InterPro" id="IPR005158">
    <property type="entry name" value="BTAD"/>
</dbReference>
<evidence type="ECO:0000313" key="2">
    <source>
        <dbReference type="EMBL" id="GGN04952.1"/>
    </source>
</evidence>
<dbReference type="EMBL" id="BMNC01000007">
    <property type="protein sequence ID" value="GGN04952.1"/>
    <property type="molecule type" value="Genomic_DNA"/>
</dbReference>
<comment type="caution">
    <text evidence="2">The sequence shown here is derived from an EMBL/GenBank/DDBJ whole genome shotgun (WGS) entry which is preliminary data.</text>
</comment>
<protein>
    <recommendedName>
        <fullName evidence="1">Bacterial transcriptional activator domain-containing protein</fullName>
    </recommendedName>
</protein>
<dbReference type="Proteomes" id="UP000597656">
    <property type="component" value="Unassembled WGS sequence"/>
</dbReference>
<evidence type="ECO:0000259" key="1">
    <source>
        <dbReference type="Pfam" id="PF03704"/>
    </source>
</evidence>
<sequence length="170" mass="18617">MTGTEGDTLDRLNRLWPQLLLGLSRPGGRAEAIAAYREVHAILEAELGTGAEQVRPLIPTSTTELRAATEAEFVALLRKIHARSGLTLPELSRRAGAVTLPRSQAYSLLKRDKLPTKPDQVRAFVGTCGLSEPQVARVMELWATLREQTELAVRGPEDDKPFAILIVRSA</sequence>
<keyword evidence="3" id="KW-1185">Reference proteome</keyword>
<dbReference type="RefSeq" id="WP_189157271.1">
    <property type="nucleotide sequence ID" value="NZ_BMNC01000007.1"/>
</dbReference>